<dbReference type="GO" id="GO:0003677">
    <property type="term" value="F:DNA binding"/>
    <property type="evidence" value="ECO:0007669"/>
    <property type="project" value="UniProtKB-KW"/>
</dbReference>
<evidence type="ECO:0000256" key="6">
    <source>
        <dbReference type="ARBA" id="ARBA00031853"/>
    </source>
</evidence>
<reference evidence="9" key="2">
    <citation type="journal article" date="2015" name="Front. Microbiol.">
        <title>Complete sequences of KPC-2-encoding plasmid p628-KPC and CTX-M-55-encoding p628-CTXM coexisted in Klebsiella pneumoniae.</title>
        <authorList>
            <person name="Wang L."/>
            <person name="Fang H."/>
            <person name="Feng J."/>
            <person name="Yin Z."/>
            <person name="Xie X."/>
            <person name="Zhu X."/>
            <person name="Wang J."/>
            <person name="Chen W."/>
            <person name="Yang R."/>
            <person name="Du H."/>
            <person name="Zhou D."/>
        </authorList>
    </citation>
    <scope>NUCLEOTIDE SEQUENCE</scope>
    <source>
        <strain evidence="9">628</strain>
        <plasmid evidence="9">p628-KPC</plasmid>
    </source>
</reference>
<evidence type="ECO:0000256" key="2">
    <source>
        <dbReference type="ARBA" id="ARBA00022689"/>
    </source>
</evidence>
<evidence type="ECO:0000256" key="4">
    <source>
        <dbReference type="ARBA" id="ARBA00023125"/>
    </source>
</evidence>
<evidence type="ECO:0000313" key="9">
    <source>
        <dbReference type="EMBL" id="ALA08963.1"/>
    </source>
</evidence>
<evidence type="ECO:0000256" key="3">
    <source>
        <dbReference type="ARBA" id="ARBA00023015"/>
    </source>
</evidence>
<evidence type="ECO:0000256" key="1">
    <source>
        <dbReference type="ARBA" id="ARBA00022491"/>
    </source>
</evidence>
<dbReference type="NCBIfam" id="NF010256">
    <property type="entry name" value="PRK13702.1"/>
    <property type="match status" value="1"/>
</dbReference>
<geneLocation type="plasmid" evidence="8">
    <name>PKPCAPSS</name>
</geneLocation>
<geneLocation type="plasmid" evidence="9">
    <name>p628-KPC</name>
</geneLocation>
<gene>
    <name evidence="9" type="primary">repA2</name>
    <name evidence="9" type="ORF">p628KPC_002</name>
</gene>
<feature type="compositionally biased region" description="Basic residues" evidence="7">
    <location>
        <begin position="13"/>
        <end position="22"/>
    </location>
</feature>
<evidence type="ECO:0000256" key="5">
    <source>
        <dbReference type="ARBA" id="ARBA00023163"/>
    </source>
</evidence>
<dbReference type="Pfam" id="PF10723">
    <property type="entry name" value="RepB-RCR_reg"/>
    <property type="match status" value="1"/>
</dbReference>
<dbReference type="RefSeq" id="WP_015344940.1">
    <property type="nucleotide sequence ID" value="NC_032103.1"/>
</dbReference>
<keyword evidence="5" id="KW-0804">Transcription</keyword>
<feature type="compositionally biased region" description="Polar residues" evidence="7">
    <location>
        <begin position="1"/>
        <end position="12"/>
    </location>
</feature>
<sequence>MSQIENAGTSSSKTKRVNRKRQPLSGAEKQKMFVSRKKETHKAINVFIDKQLKDDLVQLCETTGLTQTQMIERWIQSEKARVFNP</sequence>
<evidence type="ECO:0000313" key="8">
    <source>
        <dbReference type="EMBL" id="AJF79779.1"/>
    </source>
</evidence>
<dbReference type="PATRIC" id="fig|573.2203.peg.6339"/>
<protein>
    <recommendedName>
        <fullName evidence="6">Protein CopB</fullName>
    </recommendedName>
</protein>
<dbReference type="GO" id="GO:0006276">
    <property type="term" value="P:plasmid maintenance"/>
    <property type="evidence" value="ECO:0007669"/>
    <property type="project" value="UniProtKB-KW"/>
</dbReference>
<keyword evidence="8" id="KW-0614">Plasmid</keyword>
<reference evidence="8" key="1">
    <citation type="submission" date="2014-10" db="EMBL/GenBank/DDBJ databases">
        <authorList>
            <person name="Ageevets V.A."/>
            <person name="Sopova I.V."/>
            <person name="Partina I.V."/>
            <person name="Malakhova M.V."/>
            <person name="Ilina E.N."/>
            <person name="Kostryukova E.S."/>
            <person name="Sidorenko S.V."/>
        </authorList>
    </citation>
    <scope>NUCLEOTIDE SEQUENCE</scope>
    <source>
        <strain evidence="8">565</strain>
        <plasmid evidence="8">PKPCAPSS</plasmid>
    </source>
</reference>
<dbReference type="EMBL" id="KP008371">
    <property type="protein sequence ID" value="AJF79779.1"/>
    <property type="molecule type" value="Genomic_DNA"/>
</dbReference>
<dbReference type="InterPro" id="IPR019661">
    <property type="entry name" value="RepA2"/>
</dbReference>
<keyword evidence="1" id="KW-0678">Repressor</keyword>
<keyword evidence="3" id="KW-0805">Transcription regulation</keyword>
<keyword evidence="4" id="KW-0238">DNA-binding</keyword>
<reference evidence="8" key="3">
    <citation type="journal article" date="2017" name="Antimicrob. Agents Chemother.">
        <title>Genetic Environment of the blaKPC-2 Gene in a Klebsiella pneumoniae Isolate That May Have Been Imported to Russia from Southeast Asia.</title>
        <authorList>
            <person name="Ageevets V."/>
            <person name="Sopova J."/>
            <person name="Lazareva I."/>
            <person name="Malakhova M."/>
            <person name="Ilina E."/>
            <person name="Kostryukova E."/>
            <person name="Babenko V."/>
            <person name="Carattoli A."/>
            <person name="Lobzin Y."/>
            <person name="Uskov A."/>
            <person name="Sidorenko S."/>
        </authorList>
    </citation>
    <scope>NUCLEOTIDE SEQUENCE</scope>
    <source>
        <strain evidence="8">565</strain>
        <plasmid evidence="8">PKPCAPSS</plasmid>
    </source>
</reference>
<feature type="region of interest" description="Disordered" evidence="7">
    <location>
        <begin position="1"/>
        <end position="35"/>
    </location>
</feature>
<organism evidence="8">
    <name type="scientific">Klebsiella pneumoniae</name>
    <dbReference type="NCBI Taxonomy" id="573"/>
    <lineage>
        <taxon>Bacteria</taxon>
        <taxon>Pseudomonadati</taxon>
        <taxon>Pseudomonadota</taxon>
        <taxon>Gammaproteobacteria</taxon>
        <taxon>Enterobacterales</taxon>
        <taxon>Enterobacteriaceae</taxon>
        <taxon>Klebsiella/Raoultella group</taxon>
        <taxon>Klebsiella</taxon>
        <taxon>Klebsiella pneumoniae complex</taxon>
    </lineage>
</organism>
<proteinExistence type="predicted"/>
<name>A0A0C4Y2B9_KLEPN</name>
<evidence type="ECO:0000256" key="7">
    <source>
        <dbReference type="SAM" id="MobiDB-lite"/>
    </source>
</evidence>
<accession>A0A0C4Y2B9</accession>
<keyword evidence="2" id="KW-0615">Plasmid copy control</keyword>
<dbReference type="AlphaFoldDB" id="A0A0C4Y2B9"/>
<dbReference type="EMBL" id="KP987218">
    <property type="protein sequence ID" value="ALA08963.1"/>
    <property type="molecule type" value="Genomic_DNA"/>
</dbReference>